<evidence type="ECO:0000313" key="7">
    <source>
        <dbReference type="EMBL" id="OWK28343.1"/>
    </source>
</evidence>
<evidence type="ECO:0000256" key="4">
    <source>
        <dbReference type="ARBA" id="ARBA00024746"/>
    </source>
</evidence>
<dbReference type="Gene3D" id="2.30.30.910">
    <property type="match status" value="1"/>
</dbReference>
<dbReference type="InterPro" id="IPR005648">
    <property type="entry name" value="FlgD"/>
</dbReference>
<protein>
    <recommendedName>
        <fullName evidence="2 5">Basal-body rod modification protein FlgD</fullName>
    </recommendedName>
</protein>
<dbReference type="Proteomes" id="UP000197783">
    <property type="component" value="Unassembled WGS sequence"/>
</dbReference>
<dbReference type="InterPro" id="IPR025965">
    <property type="entry name" value="FlgD/Vpr_Ig-like"/>
</dbReference>
<keyword evidence="8" id="KW-1185">Reference proteome</keyword>
<feature type="domain" description="FlgD/Vpr Ig-like" evidence="6">
    <location>
        <begin position="104"/>
        <end position="173"/>
    </location>
</feature>
<evidence type="ECO:0000256" key="1">
    <source>
        <dbReference type="ARBA" id="ARBA00010577"/>
    </source>
</evidence>
<evidence type="ECO:0000256" key="5">
    <source>
        <dbReference type="RuleBase" id="RU362076"/>
    </source>
</evidence>
<organism evidence="7 8">
    <name type="scientific">Sphingomonas mucosissima</name>
    <dbReference type="NCBI Taxonomy" id="370959"/>
    <lineage>
        <taxon>Bacteria</taxon>
        <taxon>Pseudomonadati</taxon>
        <taxon>Pseudomonadota</taxon>
        <taxon>Alphaproteobacteria</taxon>
        <taxon>Sphingomonadales</taxon>
        <taxon>Sphingomonadaceae</taxon>
        <taxon>Sphingomonas</taxon>
    </lineage>
</organism>
<evidence type="ECO:0000256" key="3">
    <source>
        <dbReference type="ARBA" id="ARBA00022795"/>
    </source>
</evidence>
<comment type="function">
    <text evidence="4 5">Required for flagellar hook formation. May act as a scaffolding protein.</text>
</comment>
<keyword evidence="3 5" id="KW-1005">Bacterial flagellum biogenesis</keyword>
<evidence type="ECO:0000313" key="8">
    <source>
        <dbReference type="Proteomes" id="UP000197783"/>
    </source>
</evidence>
<accession>A0A245ZF47</accession>
<comment type="similarity">
    <text evidence="1 5">Belongs to the FlgD family.</text>
</comment>
<reference evidence="7 8" key="1">
    <citation type="submission" date="2017-03" db="EMBL/GenBank/DDBJ databases">
        <title>Genome sequence of Sphingomonas mucosissima DSM 17494.</title>
        <authorList>
            <person name="Poehlein A."/>
            <person name="Wuebbeler J.H."/>
            <person name="Steinbuechel A."/>
            <person name="Daniel R."/>
        </authorList>
    </citation>
    <scope>NUCLEOTIDE SEQUENCE [LARGE SCALE GENOMIC DNA]</scope>
    <source>
        <strain evidence="7 8">DSM 17494</strain>
    </source>
</reference>
<dbReference type="EMBL" id="NBBJ01000006">
    <property type="protein sequence ID" value="OWK28343.1"/>
    <property type="molecule type" value="Genomic_DNA"/>
</dbReference>
<proteinExistence type="inferred from homology"/>
<dbReference type="Pfam" id="PF03963">
    <property type="entry name" value="FlgD"/>
    <property type="match status" value="1"/>
</dbReference>
<name>A0A245ZF47_9SPHN</name>
<evidence type="ECO:0000256" key="2">
    <source>
        <dbReference type="ARBA" id="ARBA00016013"/>
    </source>
</evidence>
<comment type="caution">
    <text evidence="7">The sequence shown here is derived from an EMBL/GenBank/DDBJ whole genome shotgun (WGS) entry which is preliminary data.</text>
</comment>
<dbReference type="RefSeq" id="WP_088335117.1">
    <property type="nucleotide sequence ID" value="NZ_NBBJ01000006.1"/>
</dbReference>
<dbReference type="OrthoDB" id="9785233at2"/>
<dbReference type="AlphaFoldDB" id="A0A245ZF47"/>
<dbReference type="Pfam" id="PF13860">
    <property type="entry name" value="FlgD_ig"/>
    <property type="match status" value="1"/>
</dbReference>
<gene>
    <name evidence="7" type="primary">flgD_2</name>
    <name evidence="7" type="ORF">SPMU_31990</name>
</gene>
<dbReference type="Gene3D" id="2.60.40.4070">
    <property type="match status" value="1"/>
</dbReference>
<sequence length="222" mass="23233">MTNILSTNTNLPAAAQSAAMTKTTGDFNMFLKLLTTQMQNQDPLDPMETSEYTQQLVQYSQVEQTIQQTDTLKSILSRLSTQDIAQASNFIGREAVFASSQSGLTAASPATWSYQAERPITSLVATVTDATGKVVDTRTANADGKQGRFHWDGTTMAGTKLPEGAYTLAVAGKDEAGNNVKVNVSSVGTVRDVTAGAGGVNLGVNGITLPASALVKVGEPVG</sequence>
<evidence type="ECO:0000259" key="6">
    <source>
        <dbReference type="Pfam" id="PF13860"/>
    </source>
</evidence>
<dbReference type="GO" id="GO:0044781">
    <property type="term" value="P:bacterial-type flagellum organization"/>
    <property type="evidence" value="ECO:0007669"/>
    <property type="project" value="UniProtKB-UniRule"/>
</dbReference>